<reference evidence="2 3" key="1">
    <citation type="journal article" date="2017" name="Gigascience">
        <title>Draft genome of the honey bee ectoparasitic mite, Tropilaelaps mercedesae, is shaped by the parasitic life history.</title>
        <authorList>
            <person name="Dong X."/>
            <person name="Armstrong S.D."/>
            <person name="Xia D."/>
            <person name="Makepeace B.L."/>
            <person name="Darby A.C."/>
            <person name="Kadowaki T."/>
        </authorList>
    </citation>
    <scope>NUCLEOTIDE SEQUENCE [LARGE SCALE GENOMIC DNA]</scope>
    <source>
        <strain evidence="2">Wuxi-XJTLU</strain>
    </source>
</reference>
<feature type="chain" id="PRO_5012461339" evidence="1">
    <location>
        <begin position="18"/>
        <end position="37"/>
    </location>
</feature>
<dbReference type="Proteomes" id="UP000192247">
    <property type="component" value="Unassembled WGS sequence"/>
</dbReference>
<keyword evidence="1" id="KW-0732">Signal</keyword>
<dbReference type="EMBL" id="MNPL01006510">
    <property type="protein sequence ID" value="OQR75343.1"/>
    <property type="molecule type" value="Genomic_DNA"/>
</dbReference>
<comment type="caution">
    <text evidence="2">The sequence shown here is derived from an EMBL/GenBank/DDBJ whole genome shotgun (WGS) entry which is preliminary data.</text>
</comment>
<dbReference type="AlphaFoldDB" id="A0A1V9XPK3"/>
<keyword evidence="3" id="KW-1185">Reference proteome</keyword>
<feature type="non-terminal residue" evidence="2">
    <location>
        <position position="37"/>
    </location>
</feature>
<organism evidence="2 3">
    <name type="scientific">Tropilaelaps mercedesae</name>
    <dbReference type="NCBI Taxonomy" id="418985"/>
    <lineage>
        <taxon>Eukaryota</taxon>
        <taxon>Metazoa</taxon>
        <taxon>Ecdysozoa</taxon>
        <taxon>Arthropoda</taxon>
        <taxon>Chelicerata</taxon>
        <taxon>Arachnida</taxon>
        <taxon>Acari</taxon>
        <taxon>Parasitiformes</taxon>
        <taxon>Mesostigmata</taxon>
        <taxon>Gamasina</taxon>
        <taxon>Dermanyssoidea</taxon>
        <taxon>Laelapidae</taxon>
        <taxon>Tropilaelaps</taxon>
    </lineage>
</organism>
<feature type="signal peptide" evidence="1">
    <location>
        <begin position="1"/>
        <end position="17"/>
    </location>
</feature>
<gene>
    <name evidence="2" type="ORF">BIW11_08484</name>
</gene>
<name>A0A1V9XPK3_9ACAR</name>
<sequence length="37" mass="3611">MFAKFVLVAAALAGAQAGDIDGYALAAPAYGHAYGAP</sequence>
<evidence type="ECO:0000313" key="2">
    <source>
        <dbReference type="EMBL" id="OQR75343.1"/>
    </source>
</evidence>
<proteinExistence type="predicted"/>
<dbReference type="InParanoid" id="A0A1V9XPK3"/>
<evidence type="ECO:0000313" key="3">
    <source>
        <dbReference type="Proteomes" id="UP000192247"/>
    </source>
</evidence>
<evidence type="ECO:0000256" key="1">
    <source>
        <dbReference type="SAM" id="SignalP"/>
    </source>
</evidence>
<accession>A0A1V9XPK3</accession>
<protein>
    <submittedName>
        <fullName evidence="2">Uncharacterized protein</fullName>
    </submittedName>
</protein>